<gene>
    <name evidence="3" type="ORF">BFC18_18315</name>
</gene>
<accession>A0A1E7Z739</accession>
<feature type="chain" id="PRO_5009209484" evidence="2">
    <location>
        <begin position="24"/>
        <end position="95"/>
    </location>
</feature>
<keyword evidence="2" id="KW-0732">Signal</keyword>
<evidence type="ECO:0000256" key="2">
    <source>
        <dbReference type="SAM" id="SignalP"/>
    </source>
</evidence>
<comment type="caution">
    <text evidence="3">The sequence shown here is derived from an EMBL/GenBank/DDBJ whole genome shotgun (WGS) entry which is preliminary data.</text>
</comment>
<dbReference type="STRING" id="1656094.BFC18_18315"/>
<dbReference type="EMBL" id="MDHN01000040">
    <property type="protein sequence ID" value="OFC69369.1"/>
    <property type="molecule type" value="Genomic_DNA"/>
</dbReference>
<dbReference type="Proteomes" id="UP000175691">
    <property type="component" value="Unassembled WGS sequence"/>
</dbReference>
<organism evidence="3 4">
    <name type="scientific">Alteromonas confluentis</name>
    <dbReference type="NCBI Taxonomy" id="1656094"/>
    <lineage>
        <taxon>Bacteria</taxon>
        <taxon>Pseudomonadati</taxon>
        <taxon>Pseudomonadota</taxon>
        <taxon>Gammaproteobacteria</taxon>
        <taxon>Alteromonadales</taxon>
        <taxon>Alteromonadaceae</taxon>
        <taxon>Alteromonas/Salinimonas group</taxon>
        <taxon>Alteromonas</taxon>
    </lineage>
</organism>
<protein>
    <submittedName>
        <fullName evidence="3">Uncharacterized protein</fullName>
    </submittedName>
</protein>
<reference evidence="3 4" key="1">
    <citation type="submission" date="2016-08" db="EMBL/GenBank/DDBJ databases">
        <authorList>
            <person name="Seilhamer J.J."/>
        </authorList>
    </citation>
    <scope>NUCLEOTIDE SEQUENCE [LARGE SCALE GENOMIC DNA]</scope>
    <source>
        <strain evidence="3 4">KCTC 42603</strain>
    </source>
</reference>
<feature type="region of interest" description="Disordered" evidence="1">
    <location>
        <begin position="51"/>
        <end position="95"/>
    </location>
</feature>
<evidence type="ECO:0000313" key="3">
    <source>
        <dbReference type="EMBL" id="OFC69369.1"/>
    </source>
</evidence>
<keyword evidence="4" id="KW-1185">Reference proteome</keyword>
<dbReference type="RefSeq" id="WP_139139038.1">
    <property type="nucleotide sequence ID" value="NZ_MDHN01000040.1"/>
</dbReference>
<name>A0A1E7Z739_9ALTE</name>
<sequence>MFRKKLIVSVLLVTATAAVLAQAAENRKPPQIPQEAYDACASASEQDSCAMSGREGETVEGVCMAPPPDADSDELACRPNNMGGGDRRPPPRDDD</sequence>
<feature type="compositionally biased region" description="Basic and acidic residues" evidence="1">
    <location>
        <begin position="85"/>
        <end position="95"/>
    </location>
</feature>
<evidence type="ECO:0000256" key="1">
    <source>
        <dbReference type="SAM" id="MobiDB-lite"/>
    </source>
</evidence>
<feature type="signal peptide" evidence="2">
    <location>
        <begin position="1"/>
        <end position="23"/>
    </location>
</feature>
<proteinExistence type="predicted"/>
<dbReference type="AlphaFoldDB" id="A0A1E7Z739"/>
<evidence type="ECO:0000313" key="4">
    <source>
        <dbReference type="Proteomes" id="UP000175691"/>
    </source>
</evidence>
<dbReference type="OrthoDB" id="5422614at2"/>